<keyword evidence="5" id="KW-0067">ATP-binding</keyword>
<dbReference type="GO" id="GO:0005524">
    <property type="term" value="F:ATP binding"/>
    <property type="evidence" value="ECO:0007669"/>
    <property type="project" value="UniProtKB-KW"/>
</dbReference>
<dbReference type="InterPro" id="IPR003439">
    <property type="entry name" value="ABC_transporter-like_ATP-bd"/>
</dbReference>
<keyword evidence="4" id="KW-0547">Nucleotide-binding</keyword>
<dbReference type="EMBL" id="CAFBOS010000146">
    <property type="protein sequence ID" value="CAB5008513.1"/>
    <property type="molecule type" value="Genomic_DNA"/>
</dbReference>
<dbReference type="GO" id="GO:0016020">
    <property type="term" value="C:membrane"/>
    <property type="evidence" value="ECO:0007669"/>
    <property type="project" value="UniProtKB-SubCell"/>
</dbReference>
<dbReference type="Gene3D" id="3.40.50.300">
    <property type="entry name" value="P-loop containing nucleotide triphosphate hydrolases"/>
    <property type="match status" value="1"/>
</dbReference>
<gene>
    <name evidence="9" type="ORF">UFOPK3967_02103</name>
</gene>
<evidence type="ECO:0000256" key="1">
    <source>
        <dbReference type="ARBA" id="ARBA00004141"/>
    </source>
</evidence>
<evidence type="ECO:0000256" key="4">
    <source>
        <dbReference type="ARBA" id="ARBA00022741"/>
    </source>
</evidence>
<evidence type="ECO:0000256" key="7">
    <source>
        <dbReference type="ARBA" id="ARBA00023136"/>
    </source>
</evidence>
<organism evidence="9">
    <name type="scientific">freshwater metagenome</name>
    <dbReference type="NCBI Taxonomy" id="449393"/>
    <lineage>
        <taxon>unclassified sequences</taxon>
        <taxon>metagenomes</taxon>
        <taxon>ecological metagenomes</taxon>
    </lineage>
</organism>
<dbReference type="PROSITE" id="PS00211">
    <property type="entry name" value="ABC_TRANSPORTER_1"/>
    <property type="match status" value="1"/>
</dbReference>
<keyword evidence="6" id="KW-1133">Transmembrane helix</keyword>
<evidence type="ECO:0000256" key="2">
    <source>
        <dbReference type="ARBA" id="ARBA00022448"/>
    </source>
</evidence>
<dbReference type="GO" id="GO:0005737">
    <property type="term" value="C:cytoplasm"/>
    <property type="evidence" value="ECO:0007669"/>
    <property type="project" value="UniProtKB-ARBA"/>
</dbReference>
<accession>A0A6J7PYZ7</accession>
<dbReference type="PANTHER" id="PTHR24221:SF654">
    <property type="entry name" value="ATP-BINDING CASSETTE SUB-FAMILY B MEMBER 6"/>
    <property type="match status" value="1"/>
</dbReference>
<protein>
    <submittedName>
        <fullName evidence="9">Unannotated protein</fullName>
    </submittedName>
</protein>
<sequence>MKELTFLIKTGEVVGVVGPSGAGKSTLVQLLLGLREPTSGAIEIDGINLRDVDRASWNSRVAFVAQDATLFTGTVADNIRFFRSTVSDSDLRDAATQANLLNEIEHLPDGFDTFLGERGTRLSGGQRQRLSIARALAGRPEFLILDEPTSALDSHSEALIRDTIASLRSKVTVVIIAHRMSTIDMCDRIIVIEQGQMTAFETPEVLRSTSGFYRLALERSGMT</sequence>
<dbReference type="SMART" id="SM00382">
    <property type="entry name" value="AAA"/>
    <property type="match status" value="1"/>
</dbReference>
<dbReference type="AlphaFoldDB" id="A0A6J7PYZ7"/>
<feature type="domain" description="ABC transporter" evidence="8">
    <location>
        <begin position="1"/>
        <end position="219"/>
    </location>
</feature>
<dbReference type="SUPFAM" id="SSF52540">
    <property type="entry name" value="P-loop containing nucleoside triphosphate hydrolases"/>
    <property type="match status" value="1"/>
</dbReference>
<evidence type="ECO:0000259" key="8">
    <source>
        <dbReference type="PROSITE" id="PS50893"/>
    </source>
</evidence>
<dbReference type="PROSITE" id="PS50893">
    <property type="entry name" value="ABC_TRANSPORTER_2"/>
    <property type="match status" value="1"/>
</dbReference>
<name>A0A6J7PYZ7_9ZZZZ</name>
<dbReference type="GO" id="GO:0034040">
    <property type="term" value="F:ATPase-coupled lipid transmembrane transporter activity"/>
    <property type="evidence" value="ECO:0007669"/>
    <property type="project" value="TreeGrafter"/>
</dbReference>
<proteinExistence type="predicted"/>
<dbReference type="FunFam" id="3.40.50.300:FF:000604">
    <property type="entry name" value="ABC transporter B family member 28"/>
    <property type="match status" value="1"/>
</dbReference>
<evidence type="ECO:0000256" key="3">
    <source>
        <dbReference type="ARBA" id="ARBA00022692"/>
    </source>
</evidence>
<dbReference type="Pfam" id="PF00005">
    <property type="entry name" value="ABC_tran"/>
    <property type="match status" value="1"/>
</dbReference>
<evidence type="ECO:0000256" key="6">
    <source>
        <dbReference type="ARBA" id="ARBA00022989"/>
    </source>
</evidence>
<evidence type="ECO:0000256" key="5">
    <source>
        <dbReference type="ARBA" id="ARBA00022840"/>
    </source>
</evidence>
<dbReference type="GO" id="GO:0016887">
    <property type="term" value="F:ATP hydrolysis activity"/>
    <property type="evidence" value="ECO:0007669"/>
    <property type="project" value="InterPro"/>
</dbReference>
<keyword evidence="7" id="KW-0472">Membrane</keyword>
<dbReference type="InterPro" id="IPR017871">
    <property type="entry name" value="ABC_transporter-like_CS"/>
</dbReference>
<keyword evidence="3" id="KW-0812">Transmembrane</keyword>
<reference evidence="9" key="1">
    <citation type="submission" date="2020-05" db="EMBL/GenBank/DDBJ databases">
        <authorList>
            <person name="Chiriac C."/>
            <person name="Salcher M."/>
            <person name="Ghai R."/>
            <person name="Kavagutti S V."/>
        </authorList>
    </citation>
    <scope>NUCLEOTIDE SEQUENCE</scope>
</reference>
<evidence type="ECO:0000313" key="9">
    <source>
        <dbReference type="EMBL" id="CAB5008513.1"/>
    </source>
</evidence>
<comment type="subcellular location">
    <subcellularLocation>
        <location evidence="1">Membrane</location>
        <topology evidence="1">Multi-pass membrane protein</topology>
    </subcellularLocation>
</comment>
<keyword evidence="2" id="KW-0813">Transport</keyword>
<dbReference type="InterPro" id="IPR039421">
    <property type="entry name" value="Type_1_exporter"/>
</dbReference>
<dbReference type="InterPro" id="IPR003593">
    <property type="entry name" value="AAA+_ATPase"/>
</dbReference>
<dbReference type="InterPro" id="IPR027417">
    <property type="entry name" value="P-loop_NTPase"/>
</dbReference>
<dbReference type="PANTHER" id="PTHR24221">
    <property type="entry name" value="ATP-BINDING CASSETTE SUB-FAMILY B"/>
    <property type="match status" value="1"/>
</dbReference>